<sequence length="446" mass="47627">MATSTLVPRLLARSIRQTCRQTYLPRTATRAASSIHPKGFTPPTNDELFELREQVSDFTRREIPPSVAHATDLNNDFPTPMWGKLGSAGFLGVTADEEYGGLGMGYQAHCVVMEELSRASGSIGLSYAAHSQLCVNQLMLHGTPEQKAAFLPELISGELVGALAMTEAQAGSDVLSMRTKATKVKGGWELSGAKLWITNGPDAHLVIVYAKTDPGARKITAFIVDTSAPGFSVTRKLDKLGMRGSNTGELAFDSVFVPDDRVLGEINGGTKVLMKGLDLERLVLSAGPLGLMRGAFDVALPYVHSRTQFGDPIGHFQLVQGKLADMYTAYQRSAALTYALAAAVDTGSAAHFARPESLFPPPADVTPAHDARVRSQDCAAAILGAAESATRVAMDAVQLLGGMGYSSEMAVGRIMRDAKLYEIGAGTSEVRRVIIGRALNRLYVDV</sequence>
<evidence type="ECO:0000256" key="4">
    <source>
        <dbReference type="ARBA" id="ARBA00022827"/>
    </source>
</evidence>
<dbReference type="FunFam" id="1.10.540.10:FF:000021">
    <property type="entry name" value="Isovaleryl-CoA dehydrogenase IvdA"/>
    <property type="match status" value="1"/>
</dbReference>
<reference evidence="10" key="1">
    <citation type="journal article" date="2020" name="Stud. Mycol.">
        <title>101 Dothideomycetes genomes: a test case for predicting lifestyles and emergence of pathogens.</title>
        <authorList>
            <person name="Haridas S."/>
            <person name="Albert R."/>
            <person name="Binder M."/>
            <person name="Bloem J."/>
            <person name="Labutti K."/>
            <person name="Salamov A."/>
            <person name="Andreopoulos B."/>
            <person name="Baker S."/>
            <person name="Barry K."/>
            <person name="Bills G."/>
            <person name="Bluhm B."/>
            <person name="Cannon C."/>
            <person name="Castanera R."/>
            <person name="Culley D."/>
            <person name="Daum C."/>
            <person name="Ezra D."/>
            <person name="Gonzalez J."/>
            <person name="Henrissat B."/>
            <person name="Kuo A."/>
            <person name="Liang C."/>
            <person name="Lipzen A."/>
            <person name="Lutzoni F."/>
            <person name="Magnuson J."/>
            <person name="Mondo S."/>
            <person name="Nolan M."/>
            <person name="Ohm R."/>
            <person name="Pangilinan J."/>
            <person name="Park H.-J."/>
            <person name="Ramirez L."/>
            <person name="Alfaro M."/>
            <person name="Sun H."/>
            <person name="Tritt A."/>
            <person name="Yoshinaga Y."/>
            <person name="Zwiers L.-H."/>
            <person name="Turgeon B."/>
            <person name="Goodwin S."/>
            <person name="Spatafora J."/>
            <person name="Crous P."/>
            <person name="Grigoriev I."/>
        </authorList>
    </citation>
    <scope>NUCLEOTIDE SEQUENCE</scope>
    <source>
        <strain evidence="10">CBS 262.69</strain>
    </source>
</reference>
<dbReference type="Pfam" id="PF02770">
    <property type="entry name" value="Acyl-CoA_dh_M"/>
    <property type="match status" value="1"/>
</dbReference>
<dbReference type="InterPro" id="IPR036250">
    <property type="entry name" value="AcylCo_DH-like_C"/>
</dbReference>
<gene>
    <name evidence="10" type="ORF">EJ06DRAFT_513957</name>
</gene>
<evidence type="ECO:0000256" key="6">
    <source>
        <dbReference type="RuleBase" id="RU362125"/>
    </source>
</evidence>
<dbReference type="InterPro" id="IPR006091">
    <property type="entry name" value="Acyl-CoA_Oxase/DH_mid-dom"/>
</dbReference>
<dbReference type="SUPFAM" id="SSF47203">
    <property type="entry name" value="Acyl-CoA dehydrogenase C-terminal domain-like"/>
    <property type="match status" value="1"/>
</dbReference>
<dbReference type="InterPro" id="IPR009100">
    <property type="entry name" value="AcylCoA_DH/oxidase_NM_dom_sf"/>
</dbReference>
<dbReference type="GO" id="GO:0008470">
    <property type="term" value="F:3-methylbutanoyl-CoA dehydrogenase activity"/>
    <property type="evidence" value="ECO:0007669"/>
    <property type="project" value="TreeGrafter"/>
</dbReference>
<keyword evidence="3 6" id="KW-0285">Flavoprotein</keyword>
<evidence type="ECO:0000259" key="9">
    <source>
        <dbReference type="Pfam" id="PF02771"/>
    </source>
</evidence>
<organism evidence="10 11">
    <name type="scientific">Trichodelitschia bisporula</name>
    <dbReference type="NCBI Taxonomy" id="703511"/>
    <lineage>
        <taxon>Eukaryota</taxon>
        <taxon>Fungi</taxon>
        <taxon>Dikarya</taxon>
        <taxon>Ascomycota</taxon>
        <taxon>Pezizomycotina</taxon>
        <taxon>Dothideomycetes</taxon>
        <taxon>Dothideomycetes incertae sedis</taxon>
        <taxon>Phaeotrichales</taxon>
        <taxon>Phaeotrichaceae</taxon>
        <taxon>Trichodelitschia</taxon>
    </lineage>
</organism>
<dbReference type="Pfam" id="PF02771">
    <property type="entry name" value="Acyl-CoA_dh_N"/>
    <property type="match status" value="1"/>
</dbReference>
<comment type="cofactor">
    <cofactor evidence="1 6">
        <name>FAD</name>
        <dbReference type="ChEBI" id="CHEBI:57692"/>
    </cofactor>
</comment>
<keyword evidence="5 6" id="KW-0560">Oxidoreductase</keyword>
<proteinExistence type="inferred from homology"/>
<dbReference type="PROSITE" id="PS00073">
    <property type="entry name" value="ACYL_COA_DH_2"/>
    <property type="match status" value="1"/>
</dbReference>
<feature type="domain" description="Acyl-CoA dehydrogenase/oxidase C-terminal" evidence="7">
    <location>
        <begin position="267"/>
        <end position="439"/>
    </location>
</feature>
<dbReference type="PANTHER" id="PTHR43884">
    <property type="entry name" value="ACYL-COA DEHYDROGENASE"/>
    <property type="match status" value="1"/>
</dbReference>
<dbReference type="PANTHER" id="PTHR43884:SF18">
    <property type="entry name" value="ISOVALERYL-COENZYME A DEHYDROGENASE"/>
    <property type="match status" value="1"/>
</dbReference>
<dbReference type="Gene3D" id="1.10.540.10">
    <property type="entry name" value="Acyl-CoA dehydrogenase/oxidase, N-terminal domain"/>
    <property type="match status" value="1"/>
</dbReference>
<feature type="domain" description="Acyl-CoA dehydrogenase/oxidase N-terminal" evidence="9">
    <location>
        <begin position="46"/>
        <end position="158"/>
    </location>
</feature>
<keyword evidence="4 6" id="KW-0274">FAD</keyword>
<protein>
    <submittedName>
        <fullName evidence="10">Isovaleryl-CoA dehydrogenase</fullName>
    </submittedName>
</protein>
<dbReference type="GO" id="GO:0050660">
    <property type="term" value="F:flavin adenine dinucleotide binding"/>
    <property type="evidence" value="ECO:0007669"/>
    <property type="project" value="InterPro"/>
</dbReference>
<dbReference type="Proteomes" id="UP000799640">
    <property type="component" value="Unassembled WGS sequence"/>
</dbReference>
<evidence type="ECO:0000256" key="1">
    <source>
        <dbReference type="ARBA" id="ARBA00001974"/>
    </source>
</evidence>
<dbReference type="PROSITE" id="PS00072">
    <property type="entry name" value="ACYL_COA_DH_1"/>
    <property type="match status" value="1"/>
</dbReference>
<evidence type="ECO:0000256" key="3">
    <source>
        <dbReference type="ARBA" id="ARBA00022630"/>
    </source>
</evidence>
<dbReference type="InterPro" id="IPR009075">
    <property type="entry name" value="AcylCo_DH/oxidase_C"/>
</dbReference>
<name>A0A6G1HPY5_9PEZI</name>
<dbReference type="GO" id="GO:0006552">
    <property type="term" value="P:L-leucine catabolic process"/>
    <property type="evidence" value="ECO:0007669"/>
    <property type="project" value="TreeGrafter"/>
</dbReference>
<dbReference type="Gene3D" id="2.40.110.10">
    <property type="entry name" value="Butyryl-CoA Dehydrogenase, subunit A, domain 2"/>
    <property type="match status" value="1"/>
</dbReference>
<accession>A0A6G1HPY5</accession>
<dbReference type="InterPro" id="IPR046373">
    <property type="entry name" value="Acyl-CoA_Oxase/DH_mid-dom_sf"/>
</dbReference>
<evidence type="ECO:0000259" key="8">
    <source>
        <dbReference type="Pfam" id="PF02770"/>
    </source>
</evidence>
<evidence type="ECO:0000256" key="5">
    <source>
        <dbReference type="ARBA" id="ARBA00023002"/>
    </source>
</evidence>
<dbReference type="InterPro" id="IPR013786">
    <property type="entry name" value="AcylCoA_DH/ox_N"/>
</dbReference>
<dbReference type="Gene3D" id="1.20.140.10">
    <property type="entry name" value="Butyryl-CoA Dehydrogenase, subunit A, domain 3"/>
    <property type="match status" value="1"/>
</dbReference>
<feature type="domain" description="Acyl-CoA oxidase/dehydrogenase middle" evidence="8">
    <location>
        <begin position="162"/>
        <end position="255"/>
    </location>
</feature>
<dbReference type="FunFam" id="2.40.110.10:FF:000011">
    <property type="entry name" value="Acyl-CoA dehydrogenase FadE34"/>
    <property type="match status" value="1"/>
</dbReference>
<dbReference type="SUPFAM" id="SSF56645">
    <property type="entry name" value="Acyl-CoA dehydrogenase NM domain-like"/>
    <property type="match status" value="1"/>
</dbReference>
<dbReference type="Pfam" id="PF00441">
    <property type="entry name" value="Acyl-CoA_dh_1"/>
    <property type="match status" value="1"/>
</dbReference>
<evidence type="ECO:0000313" key="10">
    <source>
        <dbReference type="EMBL" id="KAF2398113.1"/>
    </source>
</evidence>
<evidence type="ECO:0000256" key="2">
    <source>
        <dbReference type="ARBA" id="ARBA00009347"/>
    </source>
</evidence>
<dbReference type="EMBL" id="ML996701">
    <property type="protein sequence ID" value="KAF2398113.1"/>
    <property type="molecule type" value="Genomic_DNA"/>
</dbReference>
<keyword evidence="11" id="KW-1185">Reference proteome</keyword>
<dbReference type="OrthoDB" id="9988775at2759"/>
<dbReference type="InterPro" id="IPR037069">
    <property type="entry name" value="AcylCoA_DH/ox_N_sf"/>
</dbReference>
<evidence type="ECO:0000313" key="11">
    <source>
        <dbReference type="Proteomes" id="UP000799640"/>
    </source>
</evidence>
<dbReference type="AlphaFoldDB" id="A0A6G1HPY5"/>
<comment type="similarity">
    <text evidence="2 6">Belongs to the acyl-CoA dehydrogenase family.</text>
</comment>
<evidence type="ECO:0000259" key="7">
    <source>
        <dbReference type="Pfam" id="PF00441"/>
    </source>
</evidence>
<dbReference type="InterPro" id="IPR006089">
    <property type="entry name" value="Acyl-CoA_DH_CS"/>
</dbReference>